<dbReference type="PIRSF" id="PIRSF000410">
    <property type="entry name" value="CheR"/>
    <property type="match status" value="1"/>
</dbReference>
<dbReference type="CDD" id="cd02440">
    <property type="entry name" value="AdoMet_MTases"/>
    <property type="match status" value="1"/>
</dbReference>
<dbReference type="Proteomes" id="UP000196027">
    <property type="component" value="Chromosome"/>
</dbReference>
<dbReference type="PROSITE" id="PS50123">
    <property type="entry name" value="CHER"/>
    <property type="match status" value="1"/>
</dbReference>
<comment type="function">
    <text evidence="5">Methylation of the membrane-bound methyl-accepting chemotaxis proteins (MCP) to form gamma-glutamyl methyl ester residues in MCP.</text>
</comment>
<feature type="binding site" evidence="6">
    <location>
        <position position="138"/>
    </location>
    <ligand>
        <name>S-adenosyl-L-methionine</name>
        <dbReference type="ChEBI" id="CHEBI:59789"/>
    </ligand>
</feature>
<dbReference type="InterPro" id="IPR029063">
    <property type="entry name" value="SAM-dependent_MTases_sf"/>
</dbReference>
<name>A0A1Y0IAT5_9GAMM</name>
<dbReference type="SUPFAM" id="SSF47757">
    <property type="entry name" value="Chemotaxis receptor methyltransferase CheR, N-terminal domain"/>
    <property type="match status" value="1"/>
</dbReference>
<comment type="catalytic activity">
    <reaction evidence="1 5">
        <text>L-glutamyl-[protein] + S-adenosyl-L-methionine = [protein]-L-glutamate 5-O-methyl ester + S-adenosyl-L-homocysteine</text>
        <dbReference type="Rhea" id="RHEA:24452"/>
        <dbReference type="Rhea" id="RHEA-COMP:10208"/>
        <dbReference type="Rhea" id="RHEA-COMP:10311"/>
        <dbReference type="ChEBI" id="CHEBI:29973"/>
        <dbReference type="ChEBI" id="CHEBI:57856"/>
        <dbReference type="ChEBI" id="CHEBI:59789"/>
        <dbReference type="ChEBI" id="CHEBI:82795"/>
        <dbReference type="EC" id="2.1.1.80"/>
    </reaction>
</comment>
<dbReference type="Pfam" id="PF01739">
    <property type="entry name" value="CheR"/>
    <property type="match status" value="1"/>
</dbReference>
<feature type="binding site" evidence="6">
    <location>
        <position position="163"/>
    </location>
    <ligand>
        <name>S-adenosyl-L-methionine</name>
        <dbReference type="ChEBI" id="CHEBI:59789"/>
    </ligand>
</feature>
<dbReference type="InterPro" id="IPR000780">
    <property type="entry name" value="CheR_MeTrfase"/>
</dbReference>
<feature type="domain" description="CheR-type methyltransferase" evidence="7">
    <location>
        <begin position="18"/>
        <end position="292"/>
    </location>
</feature>
<feature type="binding site" evidence="6">
    <location>
        <position position="100"/>
    </location>
    <ligand>
        <name>S-adenosyl-L-methionine</name>
        <dbReference type="ChEBI" id="CHEBI:59789"/>
    </ligand>
</feature>
<evidence type="ECO:0000256" key="3">
    <source>
        <dbReference type="ARBA" id="ARBA00022679"/>
    </source>
</evidence>
<feature type="binding site" evidence="6">
    <location>
        <position position="94"/>
    </location>
    <ligand>
        <name>S-adenosyl-L-methionine</name>
        <dbReference type="ChEBI" id="CHEBI:59789"/>
    </ligand>
</feature>
<evidence type="ECO:0000313" key="8">
    <source>
        <dbReference type="EMBL" id="ARU57581.1"/>
    </source>
</evidence>
<evidence type="ECO:0000313" key="9">
    <source>
        <dbReference type="Proteomes" id="UP000196027"/>
    </source>
</evidence>
<sequence length="292" mass="33995">MSEVPEYTLSQRENYVATEQREFPMTDANFARIASLASDHTGIVLGPHKRDMIYGRLARRMRALRLQNFDQYCDVLAQDRSPELSNFINAITTNLTSFFRESHHFEFLQDTVLPQLKITNRASKRIRIWSAGCSTGEEPYSLSITLNESVDLKSWDAKILATDLDSNVLQHGSNGVYDIQRIENMAEERKRKWFLKDPQRPDVVKVKPVLQDSIRFKRLNLLEAWPMKGSFDVIFCRNVVIYFSKDTQRVLFDRYADILSDGGYLFIGHSETLHRVTDRFRSLGKTIYQKIR</sequence>
<dbReference type="AlphaFoldDB" id="A0A1Y0IAT5"/>
<evidence type="ECO:0000256" key="1">
    <source>
        <dbReference type="ARBA" id="ARBA00001541"/>
    </source>
</evidence>
<dbReference type="GO" id="GO:0032259">
    <property type="term" value="P:methylation"/>
    <property type="evidence" value="ECO:0007669"/>
    <property type="project" value="UniProtKB-KW"/>
</dbReference>
<evidence type="ECO:0000256" key="6">
    <source>
        <dbReference type="PIRSR" id="PIRSR000410-1"/>
    </source>
</evidence>
<dbReference type="EMBL" id="CP021425">
    <property type="protein sequence ID" value="ARU57581.1"/>
    <property type="molecule type" value="Genomic_DNA"/>
</dbReference>
<keyword evidence="3 5" id="KW-0808">Transferase</keyword>
<evidence type="ECO:0000256" key="4">
    <source>
        <dbReference type="ARBA" id="ARBA00022691"/>
    </source>
</evidence>
<dbReference type="InterPro" id="IPR022642">
    <property type="entry name" value="CheR_C"/>
</dbReference>
<dbReference type="KEGG" id="ome:OLMES_3551"/>
<dbReference type="PANTHER" id="PTHR24422:SF19">
    <property type="entry name" value="CHEMOTAXIS PROTEIN METHYLTRANSFERASE"/>
    <property type="match status" value="1"/>
</dbReference>
<dbReference type="SUPFAM" id="SSF53335">
    <property type="entry name" value="S-adenosyl-L-methionine-dependent methyltransferases"/>
    <property type="match status" value="1"/>
</dbReference>
<gene>
    <name evidence="8" type="ORF">OLMES_3551</name>
</gene>
<evidence type="ECO:0000259" key="7">
    <source>
        <dbReference type="PROSITE" id="PS50123"/>
    </source>
</evidence>
<dbReference type="InterPro" id="IPR050903">
    <property type="entry name" value="Bact_Chemotaxis_MeTrfase"/>
</dbReference>
<dbReference type="RefSeq" id="WP_232465136.1">
    <property type="nucleotide sequence ID" value="NZ_CP021425.1"/>
</dbReference>
<dbReference type="PRINTS" id="PR00996">
    <property type="entry name" value="CHERMTFRASE"/>
</dbReference>
<feature type="binding site" evidence="6">
    <location>
        <begin position="237"/>
        <end position="238"/>
    </location>
    <ligand>
        <name>S-adenosyl-L-methionine</name>
        <dbReference type="ChEBI" id="CHEBI:59789"/>
    </ligand>
</feature>
<dbReference type="Gene3D" id="3.40.50.150">
    <property type="entry name" value="Vaccinia Virus protein VP39"/>
    <property type="match status" value="1"/>
</dbReference>
<dbReference type="SMART" id="SM00138">
    <property type="entry name" value="MeTrc"/>
    <property type="match status" value="1"/>
</dbReference>
<reference evidence="8 9" key="1">
    <citation type="submission" date="2017-05" db="EMBL/GenBank/DDBJ databases">
        <title>Genomic insights into alkan degradation activity of Oleiphilus messinensis.</title>
        <authorList>
            <person name="Kozyavkin S.A."/>
            <person name="Slesarev A.I."/>
            <person name="Golyshin P.N."/>
            <person name="Korzhenkov A."/>
            <person name="Golyshina O.N."/>
            <person name="Toshchakov S.V."/>
        </authorList>
    </citation>
    <scope>NUCLEOTIDE SEQUENCE [LARGE SCALE GENOMIC DNA]</scope>
    <source>
        <strain evidence="8 9">ME102</strain>
    </source>
</reference>
<dbReference type="InterPro" id="IPR036804">
    <property type="entry name" value="CheR_N_sf"/>
</dbReference>
<evidence type="ECO:0000256" key="2">
    <source>
        <dbReference type="ARBA" id="ARBA00022603"/>
    </source>
</evidence>
<protein>
    <recommendedName>
        <fullName evidence="5">Chemotaxis protein methyltransferase</fullName>
        <ecNumber evidence="5">2.1.1.80</ecNumber>
    </recommendedName>
</protein>
<dbReference type="PANTHER" id="PTHR24422">
    <property type="entry name" value="CHEMOTAXIS PROTEIN METHYLTRANSFERASE"/>
    <property type="match status" value="1"/>
</dbReference>
<accession>A0A1Y0IAT5</accession>
<feature type="binding site" evidence="6">
    <location>
        <position position="96"/>
    </location>
    <ligand>
        <name>S-adenosyl-L-methionine</name>
        <dbReference type="ChEBI" id="CHEBI:59789"/>
    </ligand>
</feature>
<evidence type="ECO:0000256" key="5">
    <source>
        <dbReference type="PIRNR" id="PIRNR000410"/>
    </source>
</evidence>
<organism evidence="8 9">
    <name type="scientific">Oleiphilus messinensis</name>
    <dbReference type="NCBI Taxonomy" id="141451"/>
    <lineage>
        <taxon>Bacteria</taxon>
        <taxon>Pseudomonadati</taxon>
        <taxon>Pseudomonadota</taxon>
        <taxon>Gammaproteobacteria</taxon>
        <taxon>Oceanospirillales</taxon>
        <taxon>Oleiphilaceae</taxon>
        <taxon>Oleiphilus</taxon>
    </lineage>
</organism>
<proteinExistence type="predicted"/>
<dbReference type="Pfam" id="PF03705">
    <property type="entry name" value="CheR_N"/>
    <property type="match status" value="1"/>
</dbReference>
<dbReference type="InterPro" id="IPR026024">
    <property type="entry name" value="Chemotaxis_MeTrfase_CheR"/>
</dbReference>
<dbReference type="Gene3D" id="1.10.155.10">
    <property type="entry name" value="Chemotaxis receptor methyltransferase CheR, N-terminal domain"/>
    <property type="match status" value="1"/>
</dbReference>
<dbReference type="EC" id="2.1.1.80" evidence="5"/>
<dbReference type="InterPro" id="IPR022641">
    <property type="entry name" value="CheR_N"/>
</dbReference>
<keyword evidence="4 5" id="KW-0949">S-adenosyl-L-methionine</keyword>
<keyword evidence="2 5" id="KW-0489">Methyltransferase</keyword>
<dbReference type="GO" id="GO:0008983">
    <property type="term" value="F:protein-glutamate O-methyltransferase activity"/>
    <property type="evidence" value="ECO:0007669"/>
    <property type="project" value="UniProtKB-EC"/>
</dbReference>
<keyword evidence="9" id="KW-1185">Reference proteome</keyword>
<feature type="binding site" evidence="6">
    <location>
        <begin position="220"/>
        <end position="221"/>
    </location>
    <ligand>
        <name>S-adenosyl-L-methionine</name>
        <dbReference type="ChEBI" id="CHEBI:59789"/>
    </ligand>
</feature>